<dbReference type="SUPFAM" id="SSF56796">
    <property type="entry name" value="Dehydroquinate synthase-like"/>
    <property type="match status" value="1"/>
</dbReference>
<gene>
    <name evidence="7" type="ORF">ACCI49_21350</name>
</gene>
<dbReference type="InterPro" id="IPR056179">
    <property type="entry name" value="DHQS_C"/>
</dbReference>
<dbReference type="RefSeq" id="WP_371841253.1">
    <property type="nucleotide sequence ID" value="NZ_JBGMEK010000095.1"/>
</dbReference>
<dbReference type="InterPro" id="IPR055170">
    <property type="entry name" value="GFO_IDH_MocA-like_dom"/>
</dbReference>
<dbReference type="Gene3D" id="1.20.1090.10">
    <property type="entry name" value="Dehydroquinate synthase-like - alpha domain"/>
    <property type="match status" value="1"/>
</dbReference>
<feature type="domain" description="Gfo/Idh/MocA-like oxidoreductase N-terminal" evidence="3">
    <location>
        <begin position="781"/>
        <end position="899"/>
    </location>
</feature>
<feature type="domain" description="GFO/IDH/MocA-like oxidoreductase" evidence="5">
    <location>
        <begin position="909"/>
        <end position="1024"/>
    </location>
</feature>
<dbReference type="EMBL" id="JBGMEK010000095">
    <property type="protein sequence ID" value="MFA0813445.1"/>
    <property type="molecule type" value="Genomic_DNA"/>
</dbReference>
<dbReference type="Pfam" id="PF01408">
    <property type="entry name" value="GFO_IDH_MocA"/>
    <property type="match status" value="1"/>
</dbReference>
<evidence type="ECO:0000313" key="7">
    <source>
        <dbReference type="EMBL" id="MFA0813445.1"/>
    </source>
</evidence>
<dbReference type="Proteomes" id="UP001569428">
    <property type="component" value="Unassembled WGS sequence"/>
</dbReference>
<dbReference type="PANTHER" id="PTHR22604">
    <property type="entry name" value="OXIDOREDUCTASES"/>
    <property type="match status" value="1"/>
</dbReference>
<dbReference type="PANTHER" id="PTHR22604:SF105">
    <property type="entry name" value="TRANS-1,2-DIHYDROBENZENE-1,2-DIOL DEHYDROGENASE"/>
    <property type="match status" value="1"/>
</dbReference>
<evidence type="ECO:0000256" key="1">
    <source>
        <dbReference type="ARBA" id="ARBA00010928"/>
    </source>
</evidence>
<accession>A0ABV4P6X5</accession>
<dbReference type="Gene3D" id="3.40.50.1970">
    <property type="match status" value="1"/>
</dbReference>
<proteinExistence type="inferred from homology"/>
<protein>
    <submittedName>
        <fullName evidence="7">Iron-containing alcohol dehydrogenase</fullName>
    </submittedName>
</protein>
<keyword evidence="8" id="KW-1185">Reference proteome</keyword>
<organism evidence="7 8">
    <name type="scientific">Microbulbifer epialgicus</name>
    <dbReference type="NCBI Taxonomy" id="393907"/>
    <lineage>
        <taxon>Bacteria</taxon>
        <taxon>Pseudomonadati</taxon>
        <taxon>Pseudomonadota</taxon>
        <taxon>Gammaproteobacteria</taxon>
        <taxon>Cellvibrionales</taxon>
        <taxon>Microbulbiferaceae</taxon>
        <taxon>Microbulbifer</taxon>
    </lineage>
</organism>
<evidence type="ECO:0000313" key="8">
    <source>
        <dbReference type="Proteomes" id="UP001569428"/>
    </source>
</evidence>
<dbReference type="Gene3D" id="3.40.50.720">
    <property type="entry name" value="NAD(P)-binding Rossmann-like Domain"/>
    <property type="match status" value="2"/>
</dbReference>
<feature type="domain" description="3-dehydroquinate synthase C-terminal" evidence="6">
    <location>
        <begin position="555"/>
        <end position="699"/>
    </location>
</feature>
<comment type="caution">
    <text evidence="7">The sequence shown here is derived from an EMBL/GenBank/DDBJ whole genome shotgun (WGS) entry which is preliminary data.</text>
</comment>
<dbReference type="InterPro" id="IPR036291">
    <property type="entry name" value="NAD(P)-bd_dom_sf"/>
</dbReference>
<feature type="domain" description="3-dehydroquinate synthase N-terminal" evidence="4">
    <location>
        <begin position="440"/>
        <end position="552"/>
    </location>
</feature>
<evidence type="ECO:0000256" key="2">
    <source>
        <dbReference type="ARBA" id="ARBA00023002"/>
    </source>
</evidence>
<dbReference type="InterPro" id="IPR050984">
    <property type="entry name" value="Gfo/Idh/MocA_domain"/>
</dbReference>
<evidence type="ECO:0000259" key="6">
    <source>
        <dbReference type="Pfam" id="PF24621"/>
    </source>
</evidence>
<reference evidence="7 8" key="1">
    <citation type="submission" date="2024-08" db="EMBL/GenBank/DDBJ databases">
        <authorList>
            <person name="Ishaq N."/>
        </authorList>
    </citation>
    <scope>NUCLEOTIDE SEQUENCE [LARGE SCALE GENOMIC DNA]</scope>
    <source>
        <strain evidence="7 8">DSM 18651</strain>
    </source>
</reference>
<comment type="similarity">
    <text evidence="1">Belongs to the Gfo/Idh/MocA family.</text>
</comment>
<evidence type="ECO:0000259" key="5">
    <source>
        <dbReference type="Pfam" id="PF22725"/>
    </source>
</evidence>
<sequence>MNQNVVHVTVIGVGLPGESIGWLHLFQLMNMPNVEVDAVVEEFWLLGDVASSDKGMAFQEEMARLRGQFGDFKIYSSLEQMPKVNPSYKNLVVISVRTQSTKRIFDFVVAKGYGNIYLEKPGADSLEKLREMERSAVEKRVNVVVGYQKHIASYVNEVARINEKWKLKSRSVGFIHHNPHPEANLESVFKQNAEGMLLNQCCHELELCAAKWNLAPHNIVDVVVNQDETVQKRFGDIEDFKKLSFTLKTNLGVSFSFLATRCEGVENCIVIRKGLRGRPIFSRQAMPDRLDRALELTRKERGAMWYCYLFEQDYRDLKKLFIESILEGDDGKYQSLPRLHHACGVLELAAVIEPSIKAQVQKDKNHHSIVQVSDTICQAPTNQRIWYHQGLFNPGNKFLIELLRPPKNRIICCVDDKVWGLYAKGIVEWEKSVGVKFIPIVMKGGEQSKNIDSLLKMIDEIWKVNPLRYREPIVAMGGGAVTDTIGFVSAVWRRNTPWIRIPTTLMGMIDSSIGIKVSVNHNIKNGIGAFHSPLHTIIDPTFLKTNPQRVLKSAIGEMIKVGVVFNKDVLEVLSEKGVSLLEHQFLESDGMPGKASYSLFINCIDAMLDSIAGDLKEENLSRPMDFGHTLSRWLERDEAFRLMHGEAVGIDCLFTSLVAEQMGLISRTEIELLFSIYVKLGLAANVKGLSLDVYKTAMKQISIHRSGTLRAPLPAPLGNCIWVNKIKKKYLERAWTKLQTMLVHHPELILDPDTVEEEEYFSEPVDVSNIRTQVKSSHKKLRWGFIGCGNIANDFARAVNYLESAEIYAVASRSLNRARDFARDHGASRAYGSYRELVSDPGVDVVYIATIPRLHRQHAELALRAGKPVLIEKPMALTVEDAQRIKALANKKQLFCMEGMWMRFFPAIEECKRIISAGTIGRICQVRADFSFDLKMDEGLHSSKWREGAGMNAGVYPVHAALMLLGREVSGLEFSGMLDNYGYREDGAGLIYAHFNTGSTAIISWSHLVESSEEVDIYGAEGRIKVHSPAHCPTRISVTKIRGGRRARNDSKSFEFPLPKIEGKFNYPNSEGFYYEVQAVQRCMEKNLIECPELPLADSIEAIRMISECDLYIKRKALEDNMKSNPAHRYSAN</sequence>
<dbReference type="SUPFAM" id="SSF55347">
    <property type="entry name" value="Glyceraldehyde-3-phosphate dehydrogenase-like, C-terminal domain"/>
    <property type="match status" value="1"/>
</dbReference>
<evidence type="ECO:0000259" key="4">
    <source>
        <dbReference type="Pfam" id="PF01761"/>
    </source>
</evidence>
<keyword evidence="2" id="KW-0560">Oxidoreductase</keyword>
<dbReference type="Gene3D" id="3.30.360.10">
    <property type="entry name" value="Dihydrodipicolinate Reductase, domain 2"/>
    <property type="match status" value="1"/>
</dbReference>
<dbReference type="Pfam" id="PF22725">
    <property type="entry name" value="GFO_IDH_MocA_C3"/>
    <property type="match status" value="1"/>
</dbReference>
<dbReference type="InterPro" id="IPR030960">
    <property type="entry name" value="DHQS/DOIS_N"/>
</dbReference>
<dbReference type="SUPFAM" id="SSF51735">
    <property type="entry name" value="NAD(P)-binding Rossmann-fold domains"/>
    <property type="match status" value="2"/>
</dbReference>
<dbReference type="Pfam" id="PF24621">
    <property type="entry name" value="DHQS_C"/>
    <property type="match status" value="1"/>
</dbReference>
<evidence type="ECO:0000259" key="3">
    <source>
        <dbReference type="Pfam" id="PF01408"/>
    </source>
</evidence>
<dbReference type="Pfam" id="PF01761">
    <property type="entry name" value="DHQ_synthase"/>
    <property type="match status" value="1"/>
</dbReference>
<dbReference type="InterPro" id="IPR000683">
    <property type="entry name" value="Gfo/Idh/MocA-like_OxRdtase_N"/>
</dbReference>
<name>A0ABV4P6X5_9GAMM</name>